<dbReference type="InterPro" id="IPR016032">
    <property type="entry name" value="Sig_transdc_resp-reg_C-effctor"/>
</dbReference>
<dbReference type="GO" id="GO:0006355">
    <property type="term" value="P:regulation of DNA-templated transcription"/>
    <property type="evidence" value="ECO:0007669"/>
    <property type="project" value="InterPro"/>
</dbReference>
<dbReference type="AlphaFoldDB" id="A0A1B7XMS0"/>
<dbReference type="PATRIC" id="fig|1560234.3.peg.1179"/>
<gene>
    <name evidence="1" type="ORF">SP90_01530</name>
</gene>
<accession>A0A1B7XMS0</accession>
<name>A0A1B7XMS0_9BACT</name>
<dbReference type="RefSeq" id="WP_066851847.1">
    <property type="nucleotide sequence ID" value="NZ_JXMS01000002.1"/>
</dbReference>
<reference evidence="1 2" key="1">
    <citation type="submission" date="2015-01" db="EMBL/GenBank/DDBJ databases">
        <title>Desulfovibrio sp. JC271 draft genome sequence.</title>
        <authorList>
            <person name="Shivani Y."/>
            <person name="Subhash Y."/>
            <person name="Sasikala C."/>
            <person name="Ramana C.V."/>
        </authorList>
    </citation>
    <scope>NUCLEOTIDE SEQUENCE [LARGE SCALE GENOMIC DNA]</scope>
    <source>
        <strain evidence="1 2">JC271</strain>
    </source>
</reference>
<dbReference type="Proteomes" id="UP000091979">
    <property type="component" value="Unassembled WGS sequence"/>
</dbReference>
<dbReference type="EMBL" id="JXMS01000002">
    <property type="protein sequence ID" value="OBQ56785.1"/>
    <property type="molecule type" value="Genomic_DNA"/>
</dbReference>
<keyword evidence="2" id="KW-1185">Reference proteome</keyword>
<protein>
    <submittedName>
        <fullName evidence="1">Uncharacterized protein</fullName>
    </submittedName>
</protein>
<dbReference type="Gene3D" id="1.10.10.10">
    <property type="entry name" value="Winged helix-like DNA-binding domain superfamily/Winged helix DNA-binding domain"/>
    <property type="match status" value="1"/>
</dbReference>
<dbReference type="InterPro" id="IPR036388">
    <property type="entry name" value="WH-like_DNA-bd_sf"/>
</dbReference>
<sequence>MKKDQEIEGLHAEILWECMNSTICSHAKTAFEEDPELESEVISASCYLEEVIEHKRLITKAVTQELQTFKGVLPSKLKEREKVRRLWMRGAANQEIAHQLQVSVATVKRILSKALLKRSSTESLKKRKTGTKKTAEIEFLVQEHDIRLKLEFYTDLFMQELLREGFEFERDELLSFVGVTLAEILQDYRPEKGAKFKSFMDECLKRRLDDFRRMLMRQKGFGRKKKRKETVAQVYNLPENFLTLVTQGELTSSEIVEEHWSNKSK</sequence>
<organism evidence="1 2">
    <name type="scientific">Halodesulfovibrio spirochaetisodalis</name>
    <dbReference type="NCBI Taxonomy" id="1560234"/>
    <lineage>
        <taxon>Bacteria</taxon>
        <taxon>Pseudomonadati</taxon>
        <taxon>Thermodesulfobacteriota</taxon>
        <taxon>Desulfovibrionia</taxon>
        <taxon>Desulfovibrionales</taxon>
        <taxon>Desulfovibrionaceae</taxon>
        <taxon>Halodesulfovibrio</taxon>
    </lineage>
</organism>
<evidence type="ECO:0000313" key="2">
    <source>
        <dbReference type="Proteomes" id="UP000091979"/>
    </source>
</evidence>
<proteinExistence type="predicted"/>
<dbReference type="SUPFAM" id="SSF46894">
    <property type="entry name" value="C-terminal effector domain of the bipartite response regulators"/>
    <property type="match status" value="1"/>
</dbReference>
<dbReference type="GO" id="GO:0003677">
    <property type="term" value="F:DNA binding"/>
    <property type="evidence" value="ECO:0007669"/>
    <property type="project" value="InterPro"/>
</dbReference>
<evidence type="ECO:0000313" key="1">
    <source>
        <dbReference type="EMBL" id="OBQ56785.1"/>
    </source>
</evidence>
<comment type="caution">
    <text evidence="1">The sequence shown here is derived from an EMBL/GenBank/DDBJ whole genome shotgun (WGS) entry which is preliminary data.</text>
</comment>